<dbReference type="OrthoDB" id="10254221at2759"/>
<proteinExistence type="predicted"/>
<comment type="caution">
    <text evidence="2">The sequence shown here is derived from an EMBL/GenBank/DDBJ whole genome shotgun (WGS) entry which is preliminary data.</text>
</comment>
<name>A0A9W7ZXG1_9FUNG</name>
<reference evidence="2" key="1">
    <citation type="submission" date="2022-07" db="EMBL/GenBank/DDBJ databases">
        <title>Phylogenomic reconstructions and comparative analyses of Kickxellomycotina fungi.</title>
        <authorList>
            <person name="Reynolds N.K."/>
            <person name="Stajich J.E."/>
            <person name="Barry K."/>
            <person name="Grigoriev I.V."/>
            <person name="Crous P."/>
            <person name="Smith M.E."/>
        </authorList>
    </citation>
    <scope>NUCLEOTIDE SEQUENCE</scope>
    <source>
        <strain evidence="2">NBRC 100468</strain>
    </source>
</reference>
<evidence type="ECO:0000259" key="1">
    <source>
        <dbReference type="Pfam" id="PF05368"/>
    </source>
</evidence>
<dbReference type="SUPFAM" id="SSF51735">
    <property type="entry name" value="NAD(P)-binding Rossmann-fold domains"/>
    <property type="match status" value="1"/>
</dbReference>
<dbReference type="InterPro" id="IPR051604">
    <property type="entry name" value="Ergot_Alk_Oxidoreductase"/>
</dbReference>
<dbReference type="PANTHER" id="PTHR43162">
    <property type="match status" value="1"/>
</dbReference>
<dbReference type="Gene3D" id="3.90.25.10">
    <property type="entry name" value="UDP-galactose 4-epimerase, domain 1"/>
    <property type="match status" value="1"/>
</dbReference>
<gene>
    <name evidence="2" type="ORF">H4219_005476</name>
</gene>
<dbReference type="PANTHER" id="PTHR43162:SF1">
    <property type="entry name" value="PRESTALK A DIFFERENTIATION PROTEIN A"/>
    <property type="match status" value="1"/>
</dbReference>
<dbReference type="InterPro" id="IPR036291">
    <property type="entry name" value="NAD(P)-bd_dom_sf"/>
</dbReference>
<dbReference type="Proteomes" id="UP001150538">
    <property type="component" value="Unassembled WGS sequence"/>
</dbReference>
<organism evidence="2 3">
    <name type="scientific">Mycoemilia scoparia</name>
    <dbReference type="NCBI Taxonomy" id="417184"/>
    <lineage>
        <taxon>Eukaryota</taxon>
        <taxon>Fungi</taxon>
        <taxon>Fungi incertae sedis</taxon>
        <taxon>Zoopagomycota</taxon>
        <taxon>Kickxellomycotina</taxon>
        <taxon>Kickxellomycetes</taxon>
        <taxon>Kickxellales</taxon>
        <taxon>Kickxellaceae</taxon>
        <taxon>Mycoemilia</taxon>
    </lineage>
</organism>
<evidence type="ECO:0000313" key="2">
    <source>
        <dbReference type="EMBL" id="KAJ1912774.1"/>
    </source>
</evidence>
<protein>
    <recommendedName>
        <fullName evidence="1">NmrA-like domain-containing protein</fullName>
    </recommendedName>
</protein>
<feature type="domain" description="NmrA-like" evidence="1">
    <location>
        <begin position="11"/>
        <end position="209"/>
    </location>
</feature>
<sequence length="329" mass="37910">MSLFFGSQTAKKSIVIVGGDLLIGYFTTLEFLKLKDDGVVSTVRVGYMDEKSELVKDLSQKGVHMMRFDLNDDKSIEKMYDQMECAMIMPPMMAKDMHHSKKLVQMAKHSKDLRHVLFASIMNAHKAKDMDCIKHIYEMEQEFMALAHKSHWETTYLFSISMLMNILFYLRGPIRDREELMWPTKSEKASLVDAMDVAKAIRNLATKSHHHHHHHHSDAATTPGIERFSHFHITGMHAISGEKLAMMCSHALGSKIMLKECSANEMAHYLGDTGEIAKGFIPVLRRIFEMAMKGYFNETHSDLEKLLDKKPVDIEAYFEKYHKDFKPQH</sequence>
<dbReference type="Gene3D" id="3.40.50.720">
    <property type="entry name" value="NAD(P)-binding Rossmann-like Domain"/>
    <property type="match status" value="1"/>
</dbReference>
<keyword evidence="3" id="KW-1185">Reference proteome</keyword>
<evidence type="ECO:0000313" key="3">
    <source>
        <dbReference type="Proteomes" id="UP001150538"/>
    </source>
</evidence>
<dbReference type="Pfam" id="PF05368">
    <property type="entry name" value="NmrA"/>
    <property type="match status" value="1"/>
</dbReference>
<dbReference type="InterPro" id="IPR008030">
    <property type="entry name" value="NmrA-like"/>
</dbReference>
<accession>A0A9W7ZXG1</accession>
<dbReference type="EMBL" id="JANBPU010000313">
    <property type="protein sequence ID" value="KAJ1912774.1"/>
    <property type="molecule type" value="Genomic_DNA"/>
</dbReference>
<dbReference type="AlphaFoldDB" id="A0A9W7ZXG1"/>